<dbReference type="EnsemblPlants" id="OPUNC04G03810.1">
    <property type="protein sequence ID" value="OPUNC04G03810.1"/>
    <property type="gene ID" value="OPUNC04G03810"/>
</dbReference>
<reference evidence="2" key="1">
    <citation type="submission" date="2015-04" db="UniProtKB">
        <authorList>
            <consortium name="EnsemblPlants"/>
        </authorList>
    </citation>
    <scope>IDENTIFICATION</scope>
</reference>
<evidence type="ECO:0000256" key="1">
    <source>
        <dbReference type="SAM" id="MobiDB-lite"/>
    </source>
</evidence>
<name>A0A0E0KN64_ORYPU</name>
<evidence type="ECO:0000313" key="2">
    <source>
        <dbReference type="EnsemblPlants" id="OPUNC04G03810.1"/>
    </source>
</evidence>
<sequence length="295" mass="32955">MRSVRDVRRSIVLTIGLPSHPPECRQSACDVHSPPTMLQLDDSRTFLAASTRQRQQGRRDLAGRLGRASGWNTIATRRPGRGRSGLRRSREGNKVGWGGGLHWGAEEEAAYRTGSDGFVVGPAKRVVNRLHRLHASVNACEPVLSPGYIIHTGSKICQCPGSMSYKLTMLPFKTALTPNFNLFRVGAVSNGTDYLFFGAELTELHNKFILRGWSWAFAAPQLYSIPKDPLPSNFLMYLHKNTIELPLHISSPLLLSPPYLPPYSPDARGERRRQRQGDANQVFDEIPTRDVVEWS</sequence>
<proteinExistence type="predicted"/>
<dbReference type="Gramene" id="OPUNC04G03810.1">
    <property type="protein sequence ID" value="OPUNC04G03810.1"/>
    <property type="gene ID" value="OPUNC04G03810"/>
</dbReference>
<feature type="region of interest" description="Disordered" evidence="1">
    <location>
        <begin position="265"/>
        <end position="295"/>
    </location>
</feature>
<keyword evidence="3" id="KW-1185">Reference proteome</keyword>
<accession>A0A0E0KN64</accession>
<evidence type="ECO:0000313" key="3">
    <source>
        <dbReference type="Proteomes" id="UP000026962"/>
    </source>
</evidence>
<dbReference type="HOGENOM" id="CLU_944548_0_0_1"/>
<feature type="compositionally biased region" description="Basic and acidic residues" evidence="1">
    <location>
        <begin position="286"/>
        <end position="295"/>
    </location>
</feature>
<protein>
    <submittedName>
        <fullName evidence="2">Uncharacterized protein</fullName>
    </submittedName>
</protein>
<organism evidence="2">
    <name type="scientific">Oryza punctata</name>
    <name type="common">Red rice</name>
    <dbReference type="NCBI Taxonomy" id="4537"/>
    <lineage>
        <taxon>Eukaryota</taxon>
        <taxon>Viridiplantae</taxon>
        <taxon>Streptophyta</taxon>
        <taxon>Embryophyta</taxon>
        <taxon>Tracheophyta</taxon>
        <taxon>Spermatophyta</taxon>
        <taxon>Magnoliopsida</taxon>
        <taxon>Liliopsida</taxon>
        <taxon>Poales</taxon>
        <taxon>Poaceae</taxon>
        <taxon>BOP clade</taxon>
        <taxon>Oryzoideae</taxon>
        <taxon>Oryzeae</taxon>
        <taxon>Oryzinae</taxon>
        <taxon>Oryza</taxon>
    </lineage>
</organism>
<dbReference type="AlphaFoldDB" id="A0A0E0KN64"/>
<reference evidence="2" key="2">
    <citation type="submission" date="2018-05" db="EMBL/GenBank/DDBJ databases">
        <title>OpunRS2 (Oryza punctata Reference Sequence Version 2).</title>
        <authorList>
            <person name="Zhang J."/>
            <person name="Kudrna D."/>
            <person name="Lee S."/>
            <person name="Talag J."/>
            <person name="Welchert J."/>
            <person name="Wing R.A."/>
        </authorList>
    </citation>
    <scope>NUCLEOTIDE SEQUENCE [LARGE SCALE GENOMIC DNA]</scope>
</reference>
<dbReference type="Proteomes" id="UP000026962">
    <property type="component" value="Chromosome 4"/>
</dbReference>